<dbReference type="Pfam" id="PF02669">
    <property type="entry name" value="KdpC"/>
    <property type="match status" value="1"/>
</dbReference>
<evidence type="ECO:0000256" key="9">
    <source>
        <dbReference type="ARBA" id="ARBA00023065"/>
    </source>
</evidence>
<evidence type="ECO:0000256" key="3">
    <source>
        <dbReference type="ARBA" id="ARBA00022538"/>
    </source>
</evidence>
<keyword evidence="10" id="KW-0472">Membrane</keyword>
<evidence type="ECO:0000256" key="5">
    <source>
        <dbReference type="ARBA" id="ARBA00022741"/>
    </source>
</evidence>
<evidence type="ECO:0000256" key="8">
    <source>
        <dbReference type="ARBA" id="ARBA00022989"/>
    </source>
</evidence>
<keyword evidence="3" id="KW-0633">Potassium transport</keyword>
<feature type="region of interest" description="Disordered" evidence="11">
    <location>
        <begin position="1"/>
        <end position="41"/>
    </location>
</feature>
<dbReference type="Proteomes" id="UP000322110">
    <property type="component" value="Unassembled WGS sequence"/>
</dbReference>
<evidence type="ECO:0000256" key="7">
    <source>
        <dbReference type="ARBA" id="ARBA00022958"/>
    </source>
</evidence>
<keyword evidence="5" id="KW-0547">Nucleotide-binding</keyword>
<keyword evidence="7" id="KW-0630">Potassium</keyword>
<evidence type="ECO:0000256" key="1">
    <source>
        <dbReference type="ARBA" id="ARBA00022448"/>
    </source>
</evidence>
<evidence type="ECO:0000256" key="2">
    <source>
        <dbReference type="ARBA" id="ARBA00022475"/>
    </source>
</evidence>
<dbReference type="OrthoDB" id="9788285at2"/>
<dbReference type="GO" id="GO:0005524">
    <property type="term" value="F:ATP binding"/>
    <property type="evidence" value="ECO:0007669"/>
    <property type="project" value="UniProtKB-KW"/>
</dbReference>
<keyword evidence="4" id="KW-0812">Transmembrane</keyword>
<protein>
    <submittedName>
        <fullName evidence="12">Potassium-transporting ATPase subunit C</fullName>
    </submittedName>
</protein>
<keyword evidence="9" id="KW-0406">Ion transport</keyword>
<sequence>MPPRRRHRAAVHRPAGLGRAGCPDQHRGRRSSQQASGSLIKRDGQVIGSALIGQAFAEPRYFHPRPSAAGADYDASAGAASQQGPTSARLADAVRERMAAAATPRPVPADAVTASGSGLDLHSSLENAARLRPASA</sequence>
<feature type="region of interest" description="Disordered" evidence="11">
    <location>
        <begin position="62"/>
        <end position="136"/>
    </location>
</feature>
<evidence type="ECO:0000313" key="13">
    <source>
        <dbReference type="Proteomes" id="UP000322110"/>
    </source>
</evidence>
<keyword evidence="2" id="KW-1003">Cell membrane</keyword>
<evidence type="ECO:0000256" key="6">
    <source>
        <dbReference type="ARBA" id="ARBA00022840"/>
    </source>
</evidence>
<dbReference type="PANTHER" id="PTHR30042">
    <property type="entry name" value="POTASSIUM-TRANSPORTING ATPASE C CHAIN"/>
    <property type="match status" value="1"/>
</dbReference>
<dbReference type="GO" id="GO:0016020">
    <property type="term" value="C:membrane"/>
    <property type="evidence" value="ECO:0007669"/>
    <property type="project" value="InterPro"/>
</dbReference>
<comment type="caution">
    <text evidence="12">The sequence shown here is derived from an EMBL/GenBank/DDBJ whole genome shotgun (WGS) entry which is preliminary data.</text>
</comment>
<proteinExistence type="predicted"/>
<keyword evidence="8" id="KW-1133">Transmembrane helix</keyword>
<gene>
    <name evidence="12" type="ORF">F0Q34_19145</name>
</gene>
<feature type="compositionally biased region" description="Low complexity" evidence="11">
    <location>
        <begin position="67"/>
        <end position="84"/>
    </location>
</feature>
<reference evidence="12 13" key="1">
    <citation type="journal article" date="2015" name="Int. J. Syst. Evol. Microbiol.">
        <title>Roseomonas oryzae sp. nov., isolated from paddy rhizosphere soil.</title>
        <authorList>
            <person name="Ramaprasad E.V."/>
            <person name="Sasikala Ch."/>
            <person name="Ramana Ch.V."/>
        </authorList>
    </citation>
    <scope>NUCLEOTIDE SEQUENCE [LARGE SCALE GENOMIC DNA]</scope>
    <source>
        <strain evidence="12 13">KCTC 42542</strain>
    </source>
</reference>
<accession>A0A5B2TAS6</accession>
<evidence type="ECO:0000313" key="12">
    <source>
        <dbReference type="EMBL" id="KAA2211636.1"/>
    </source>
</evidence>
<evidence type="ECO:0000256" key="10">
    <source>
        <dbReference type="ARBA" id="ARBA00023136"/>
    </source>
</evidence>
<keyword evidence="1" id="KW-0813">Transport</keyword>
<organism evidence="12 13">
    <name type="scientific">Teichococcus oryzae</name>
    <dbReference type="NCBI Taxonomy" id="1608942"/>
    <lineage>
        <taxon>Bacteria</taxon>
        <taxon>Pseudomonadati</taxon>
        <taxon>Pseudomonadota</taxon>
        <taxon>Alphaproteobacteria</taxon>
        <taxon>Acetobacterales</taxon>
        <taxon>Roseomonadaceae</taxon>
        <taxon>Roseomonas</taxon>
    </lineage>
</organism>
<dbReference type="PANTHER" id="PTHR30042:SF2">
    <property type="entry name" value="POTASSIUM-TRANSPORTING ATPASE KDPC SUBUNIT"/>
    <property type="match status" value="1"/>
</dbReference>
<feature type="compositionally biased region" description="Basic residues" evidence="11">
    <location>
        <begin position="1"/>
        <end position="11"/>
    </location>
</feature>
<evidence type="ECO:0000256" key="4">
    <source>
        <dbReference type="ARBA" id="ARBA00022692"/>
    </source>
</evidence>
<dbReference type="EMBL" id="VUKA01000019">
    <property type="protein sequence ID" value="KAA2211636.1"/>
    <property type="molecule type" value="Genomic_DNA"/>
</dbReference>
<dbReference type="AlphaFoldDB" id="A0A5B2TAS6"/>
<dbReference type="InterPro" id="IPR003820">
    <property type="entry name" value="KdpC"/>
</dbReference>
<dbReference type="GO" id="GO:0008556">
    <property type="term" value="F:P-type potassium transmembrane transporter activity"/>
    <property type="evidence" value="ECO:0007669"/>
    <property type="project" value="InterPro"/>
</dbReference>
<keyword evidence="6" id="KW-0067">ATP-binding</keyword>
<evidence type="ECO:0000256" key="11">
    <source>
        <dbReference type="SAM" id="MobiDB-lite"/>
    </source>
</evidence>
<keyword evidence="13" id="KW-1185">Reference proteome</keyword>
<name>A0A5B2TAS6_9PROT</name>